<dbReference type="NCBIfam" id="TIGR00738">
    <property type="entry name" value="rrf2_super"/>
    <property type="match status" value="1"/>
</dbReference>
<dbReference type="SUPFAM" id="SSF46785">
    <property type="entry name" value="Winged helix' DNA-binding domain"/>
    <property type="match status" value="1"/>
</dbReference>
<keyword evidence="3" id="KW-1185">Reference proteome</keyword>
<dbReference type="RefSeq" id="WP_219964088.1">
    <property type="nucleotide sequence ID" value="NZ_JAGFNZ010000001.1"/>
</dbReference>
<protein>
    <submittedName>
        <fullName evidence="2">Rrf2 family transcriptional regulator</fullName>
    </submittedName>
</protein>
<dbReference type="PANTHER" id="PTHR33221:SF5">
    <property type="entry name" value="HTH-TYPE TRANSCRIPTIONAL REGULATOR ISCR"/>
    <property type="match status" value="1"/>
</dbReference>
<gene>
    <name evidence="2" type="ORF">J5W02_02635</name>
</gene>
<organism evidence="2 3">
    <name type="scientific">Caproiciproducens faecalis</name>
    <dbReference type="NCBI Taxonomy" id="2820301"/>
    <lineage>
        <taxon>Bacteria</taxon>
        <taxon>Bacillati</taxon>
        <taxon>Bacillota</taxon>
        <taxon>Clostridia</taxon>
        <taxon>Eubacteriales</taxon>
        <taxon>Acutalibacteraceae</taxon>
        <taxon>Caproiciproducens</taxon>
    </lineage>
</organism>
<dbReference type="Gene3D" id="1.10.10.10">
    <property type="entry name" value="Winged helix-like DNA-binding domain superfamily/Winged helix DNA-binding domain"/>
    <property type="match status" value="1"/>
</dbReference>
<dbReference type="InterPro" id="IPR000944">
    <property type="entry name" value="Tscrpt_reg_Rrf2"/>
</dbReference>
<dbReference type="InterPro" id="IPR036388">
    <property type="entry name" value="WH-like_DNA-bd_sf"/>
</dbReference>
<dbReference type="Proteomes" id="UP000719942">
    <property type="component" value="Unassembled WGS sequence"/>
</dbReference>
<evidence type="ECO:0000313" key="3">
    <source>
        <dbReference type="Proteomes" id="UP000719942"/>
    </source>
</evidence>
<evidence type="ECO:0000313" key="2">
    <source>
        <dbReference type="EMBL" id="MBW7571700.1"/>
    </source>
</evidence>
<comment type="caution">
    <text evidence="2">The sequence shown here is derived from an EMBL/GenBank/DDBJ whole genome shotgun (WGS) entry which is preliminary data.</text>
</comment>
<dbReference type="EMBL" id="JAGFNZ010000001">
    <property type="protein sequence ID" value="MBW7571700.1"/>
    <property type="molecule type" value="Genomic_DNA"/>
</dbReference>
<name>A0ABS7DLI7_9FIRM</name>
<proteinExistence type="predicted"/>
<accession>A0ABS7DLI7</accession>
<dbReference type="PROSITE" id="PS51197">
    <property type="entry name" value="HTH_RRF2_2"/>
    <property type="match status" value="1"/>
</dbReference>
<reference evidence="2 3" key="1">
    <citation type="submission" date="2021-03" db="EMBL/GenBank/DDBJ databases">
        <title>Caproiciproducens sp. nov. isolated from feces of cow.</title>
        <authorList>
            <person name="Choi J.-Y."/>
        </authorList>
    </citation>
    <scope>NUCLEOTIDE SEQUENCE [LARGE SCALE GENOMIC DNA]</scope>
    <source>
        <strain evidence="2 3">AGMB10547</strain>
    </source>
</reference>
<dbReference type="Pfam" id="PF02082">
    <property type="entry name" value="Rrf2"/>
    <property type="match status" value="1"/>
</dbReference>
<dbReference type="InterPro" id="IPR036390">
    <property type="entry name" value="WH_DNA-bd_sf"/>
</dbReference>
<evidence type="ECO:0000256" key="1">
    <source>
        <dbReference type="ARBA" id="ARBA00023125"/>
    </source>
</evidence>
<dbReference type="PANTHER" id="PTHR33221">
    <property type="entry name" value="WINGED HELIX-TURN-HELIX TRANSCRIPTIONAL REGULATOR, RRF2 FAMILY"/>
    <property type="match status" value="1"/>
</dbReference>
<keyword evidence="1" id="KW-0238">DNA-binding</keyword>
<sequence length="143" mass="15558">MKISTKGRYGLRALIDLAMNSTEGCASLSGISLRQDLSLNYLESIFASLKRAGIVIGIAGAQGGYVLAKPTSEITLRDIMTVLEGDMSVYDNLGEKTEIRSFLNRNVWDVIDRGVDEVLTGTTLEDVLKDIEARHTSADCSEL</sequence>